<evidence type="ECO:0000313" key="1">
    <source>
        <dbReference type="EMBL" id="MBC5845272.1"/>
    </source>
</evidence>
<comment type="caution">
    <text evidence="1">The sequence shown here is derived from an EMBL/GenBank/DDBJ whole genome shotgun (WGS) entry which is preliminary data.</text>
</comment>
<organism evidence="1 2">
    <name type="scientific">Flavobacterium muglaense</name>
    <dbReference type="NCBI Taxonomy" id="2764716"/>
    <lineage>
        <taxon>Bacteria</taxon>
        <taxon>Pseudomonadati</taxon>
        <taxon>Bacteroidota</taxon>
        <taxon>Flavobacteriia</taxon>
        <taxon>Flavobacteriales</taxon>
        <taxon>Flavobacteriaceae</taxon>
        <taxon>Flavobacterium</taxon>
    </lineage>
</organism>
<proteinExistence type="predicted"/>
<keyword evidence="1" id="KW-0378">Hydrolase</keyword>
<keyword evidence="2" id="KW-1185">Reference proteome</keyword>
<dbReference type="Proteomes" id="UP000641454">
    <property type="component" value="Unassembled WGS sequence"/>
</dbReference>
<protein>
    <submittedName>
        <fullName evidence="1">HNH endonuclease</fullName>
    </submittedName>
</protein>
<dbReference type="AlphaFoldDB" id="A0A923N117"/>
<dbReference type="EMBL" id="JACRUL010000033">
    <property type="protein sequence ID" value="MBC5845272.1"/>
    <property type="molecule type" value="Genomic_DNA"/>
</dbReference>
<dbReference type="Pfam" id="PF14414">
    <property type="entry name" value="WHH"/>
    <property type="match status" value="1"/>
</dbReference>
<gene>
    <name evidence="1" type="ORF">H8R25_12595</name>
</gene>
<dbReference type="GO" id="GO:0004519">
    <property type="term" value="F:endonuclease activity"/>
    <property type="evidence" value="ECO:0007669"/>
    <property type="project" value="UniProtKB-KW"/>
</dbReference>
<sequence length="126" mass="14631">MLKEDLLYLQKNKPSILEAQTKMLEATKNNNLIDQTKWLKELRQRTNKITFIHTPKGKPYSLYTEKEILAKQLSDISNSSSNTQGRIFGYIWHHSEKPGVIQLVRKDVHEFNRHTGGNAIWGGNIR</sequence>
<keyword evidence="1" id="KW-0255">Endonuclease</keyword>
<dbReference type="InterPro" id="IPR032869">
    <property type="entry name" value="WHH_dom_containing"/>
</dbReference>
<evidence type="ECO:0000313" key="2">
    <source>
        <dbReference type="Proteomes" id="UP000641454"/>
    </source>
</evidence>
<accession>A0A923N117</accession>
<reference evidence="1 2" key="1">
    <citation type="submission" date="2020-08" db="EMBL/GenBank/DDBJ databases">
        <title>Description of novel Flavobacterium F-392 isolate.</title>
        <authorList>
            <person name="Saticioglu I.B."/>
            <person name="Duman M."/>
            <person name="Altun S."/>
        </authorList>
    </citation>
    <scope>NUCLEOTIDE SEQUENCE [LARGE SCALE GENOMIC DNA]</scope>
    <source>
        <strain evidence="1 2">F-392</strain>
    </source>
</reference>
<keyword evidence="1" id="KW-0540">Nuclease</keyword>
<name>A0A923N117_9FLAO</name>